<evidence type="ECO:0000313" key="1">
    <source>
        <dbReference type="EMBL" id="GGM05888.1"/>
    </source>
</evidence>
<dbReference type="PANTHER" id="PTHR35841">
    <property type="entry name" value="PHOSPHONATES-BINDING PERIPLASMIC PROTEIN"/>
    <property type="match status" value="1"/>
</dbReference>
<accession>A0ABQ2GP35</accession>
<comment type="caution">
    <text evidence="1">The sequence shown here is derived from an EMBL/GenBank/DDBJ whole genome shotgun (WGS) entry which is preliminary data.</text>
</comment>
<proteinExistence type="predicted"/>
<keyword evidence="2" id="KW-1185">Reference proteome</keyword>
<dbReference type="Proteomes" id="UP000616499">
    <property type="component" value="Unassembled WGS sequence"/>
</dbReference>
<gene>
    <name evidence="1" type="ORF">GCM10009425_16560</name>
</gene>
<organism evidence="1 2">
    <name type="scientific">Pseudomonas asuensis</name>
    <dbReference type="NCBI Taxonomy" id="1825787"/>
    <lineage>
        <taxon>Bacteria</taxon>
        <taxon>Pseudomonadati</taxon>
        <taxon>Pseudomonadota</taxon>
        <taxon>Gammaproteobacteria</taxon>
        <taxon>Pseudomonadales</taxon>
        <taxon>Pseudomonadaceae</taxon>
        <taxon>Pseudomonas</taxon>
    </lineage>
</organism>
<protein>
    <recommendedName>
        <fullName evidence="3">Phosphate ABC transporter substrate-binding protein</fullName>
    </recommendedName>
</protein>
<name>A0ABQ2GP35_9PSED</name>
<reference evidence="2" key="1">
    <citation type="journal article" date="2019" name="Int. J. Syst. Evol. Microbiol.">
        <title>The Global Catalogue of Microorganisms (GCM) 10K type strain sequencing project: providing services to taxonomists for standard genome sequencing and annotation.</title>
        <authorList>
            <consortium name="The Broad Institute Genomics Platform"/>
            <consortium name="The Broad Institute Genome Sequencing Center for Infectious Disease"/>
            <person name="Wu L."/>
            <person name="Ma J."/>
        </authorList>
    </citation>
    <scope>NUCLEOTIDE SEQUENCE [LARGE SCALE GENOMIC DNA]</scope>
    <source>
        <strain evidence="2">JCM 13501</strain>
    </source>
</reference>
<dbReference type="RefSeq" id="WP_188865653.1">
    <property type="nucleotide sequence ID" value="NZ_BMNW01000003.1"/>
</dbReference>
<sequence>MTSLATLPMYVAPEAVREASQTFVEQILDRLDIHERDEAPVDLMAQWSSPNLLFSQSCGYPLMTRLRDKVQVIAAPCYDLEGCEGFQHCSFIVVHADDERDTLDAFRGARVVINALDSNSGMNLLRLAVTPLAEKGRFFSEVKASGAHVESLELIGRGETELTAIDCVTWGYLERYMPEALARTRILTRTELTPALPIITAASRSREEVQRILHVLNEVLQEQPALAGTLAIRSFMPASFEDYQVILAQRDQAVAAGYPIIA</sequence>
<dbReference type="PANTHER" id="PTHR35841:SF1">
    <property type="entry name" value="PHOSPHONATES-BINDING PERIPLASMIC PROTEIN"/>
    <property type="match status" value="1"/>
</dbReference>
<evidence type="ECO:0000313" key="2">
    <source>
        <dbReference type="Proteomes" id="UP000616499"/>
    </source>
</evidence>
<dbReference type="Pfam" id="PF12974">
    <property type="entry name" value="Phosphonate-bd"/>
    <property type="match status" value="1"/>
</dbReference>
<dbReference type="Gene3D" id="3.40.190.10">
    <property type="entry name" value="Periplasmic binding protein-like II"/>
    <property type="match status" value="1"/>
</dbReference>
<dbReference type="SUPFAM" id="SSF53850">
    <property type="entry name" value="Periplasmic binding protein-like II"/>
    <property type="match status" value="1"/>
</dbReference>
<evidence type="ECO:0008006" key="3">
    <source>
        <dbReference type="Google" id="ProtNLM"/>
    </source>
</evidence>
<dbReference type="EMBL" id="BMNW01000003">
    <property type="protein sequence ID" value="GGM05888.1"/>
    <property type="molecule type" value="Genomic_DNA"/>
</dbReference>